<dbReference type="Pfam" id="PF13577">
    <property type="entry name" value="SnoaL_4"/>
    <property type="match status" value="1"/>
</dbReference>
<evidence type="ECO:0000313" key="2">
    <source>
        <dbReference type="EMBL" id="UWZ39363.1"/>
    </source>
</evidence>
<dbReference type="Proteomes" id="UP001058271">
    <property type="component" value="Chromosome"/>
</dbReference>
<gene>
    <name evidence="2" type="ORF">Drose_14665</name>
</gene>
<dbReference type="InterPro" id="IPR032710">
    <property type="entry name" value="NTF2-like_dom_sf"/>
</dbReference>
<dbReference type="Gene3D" id="3.10.450.50">
    <property type="match status" value="1"/>
</dbReference>
<dbReference type="EMBL" id="CP073721">
    <property type="protein sequence ID" value="UWZ39363.1"/>
    <property type="molecule type" value="Genomic_DNA"/>
</dbReference>
<feature type="domain" description="SnoaL-like" evidence="1">
    <location>
        <begin position="13"/>
        <end position="142"/>
    </location>
</feature>
<dbReference type="InterPro" id="IPR037401">
    <property type="entry name" value="SnoaL-like"/>
</dbReference>
<protein>
    <submittedName>
        <fullName evidence="2">Nuclear transport factor 2 family protein</fullName>
    </submittedName>
</protein>
<keyword evidence="3" id="KW-1185">Reference proteome</keyword>
<dbReference type="RefSeq" id="WP_260728766.1">
    <property type="nucleotide sequence ID" value="NZ_BAAABS010000004.1"/>
</dbReference>
<reference evidence="2" key="1">
    <citation type="submission" date="2021-04" db="EMBL/GenBank/DDBJ databases">
        <title>Biosynthetic gene clusters of Dactylosporangioum roseum.</title>
        <authorList>
            <person name="Hartkoorn R.C."/>
            <person name="Beaudoing E."/>
            <person name="Hot D."/>
            <person name="Moureu S."/>
        </authorList>
    </citation>
    <scope>NUCLEOTIDE SEQUENCE</scope>
    <source>
        <strain evidence="2">NRRL B-16295</strain>
    </source>
</reference>
<dbReference type="SUPFAM" id="SSF54427">
    <property type="entry name" value="NTF2-like"/>
    <property type="match status" value="1"/>
</dbReference>
<accession>A0ABY5ZFB9</accession>
<sequence length="150" mass="16754">MSATTPAPVLASTETYVEVQQFYAGQVHLLDTVQAEPFAATFTEDAVFDHSPTAPPIHGRAAIAREVAAFHQRQLDGERVQRRHWFNMMTVFEHPDGTLRTHYYALIVVTRKGLAVPVIAPSCTVDDVLVREDGRLRTRTRKVTPDQTIG</sequence>
<proteinExistence type="predicted"/>
<organism evidence="2 3">
    <name type="scientific">Dactylosporangium roseum</name>
    <dbReference type="NCBI Taxonomy" id="47989"/>
    <lineage>
        <taxon>Bacteria</taxon>
        <taxon>Bacillati</taxon>
        <taxon>Actinomycetota</taxon>
        <taxon>Actinomycetes</taxon>
        <taxon>Micromonosporales</taxon>
        <taxon>Micromonosporaceae</taxon>
        <taxon>Dactylosporangium</taxon>
    </lineage>
</organism>
<evidence type="ECO:0000313" key="3">
    <source>
        <dbReference type="Proteomes" id="UP001058271"/>
    </source>
</evidence>
<evidence type="ECO:0000259" key="1">
    <source>
        <dbReference type="Pfam" id="PF13577"/>
    </source>
</evidence>
<name>A0ABY5ZFB9_9ACTN</name>